<evidence type="ECO:0000313" key="4">
    <source>
        <dbReference type="Proteomes" id="UP001237642"/>
    </source>
</evidence>
<dbReference type="InterPro" id="IPR001245">
    <property type="entry name" value="Ser-Thr/Tyr_kinase_cat_dom"/>
</dbReference>
<dbReference type="PANTHER" id="PTHR48007:SF77">
    <property type="entry name" value="PROTEIN KINASE DOMAIN-CONTAINING PROTEIN"/>
    <property type="match status" value="1"/>
</dbReference>
<dbReference type="Proteomes" id="UP001237642">
    <property type="component" value="Unassembled WGS sequence"/>
</dbReference>
<feature type="domain" description="Protein kinase" evidence="2">
    <location>
        <begin position="177"/>
        <end position="444"/>
    </location>
</feature>
<evidence type="ECO:0000256" key="1">
    <source>
        <dbReference type="SAM" id="Phobius"/>
    </source>
</evidence>
<protein>
    <submittedName>
        <fullName evidence="3">Receptor-like protein kinase</fullName>
    </submittedName>
</protein>
<dbReference type="Pfam" id="PF07714">
    <property type="entry name" value="PK_Tyr_Ser-Thr"/>
    <property type="match status" value="1"/>
</dbReference>
<dbReference type="EMBL" id="JAUIZM010000001">
    <property type="protein sequence ID" value="KAK1404987.1"/>
    <property type="molecule type" value="Genomic_DNA"/>
</dbReference>
<reference evidence="3" key="1">
    <citation type="submission" date="2023-02" db="EMBL/GenBank/DDBJ databases">
        <title>Genome of toxic invasive species Heracleum sosnowskyi carries increased number of genes despite the absence of recent whole-genome duplications.</title>
        <authorList>
            <person name="Schelkunov M."/>
            <person name="Shtratnikova V."/>
            <person name="Makarenko M."/>
            <person name="Klepikova A."/>
            <person name="Omelchenko D."/>
            <person name="Novikova G."/>
            <person name="Obukhova E."/>
            <person name="Bogdanov V."/>
            <person name="Penin A."/>
            <person name="Logacheva M."/>
        </authorList>
    </citation>
    <scope>NUCLEOTIDE SEQUENCE</scope>
    <source>
        <strain evidence="3">Hsosn_3</strain>
        <tissue evidence="3">Leaf</tissue>
    </source>
</reference>
<dbReference type="GO" id="GO:0004672">
    <property type="term" value="F:protein kinase activity"/>
    <property type="evidence" value="ECO:0007669"/>
    <property type="project" value="InterPro"/>
</dbReference>
<comment type="caution">
    <text evidence="3">The sequence shown here is derived from an EMBL/GenBank/DDBJ whole genome shotgun (WGS) entry which is preliminary data.</text>
</comment>
<keyword evidence="4" id="KW-1185">Reference proteome</keyword>
<keyword evidence="3" id="KW-0675">Receptor</keyword>
<dbReference type="PANTHER" id="PTHR48007">
    <property type="entry name" value="LEUCINE-RICH REPEAT RECEPTOR-LIKE PROTEIN KINASE PXC1"/>
    <property type="match status" value="1"/>
</dbReference>
<dbReference type="Gene3D" id="1.10.510.10">
    <property type="entry name" value="Transferase(Phosphotransferase) domain 1"/>
    <property type="match status" value="1"/>
</dbReference>
<reference evidence="3" key="2">
    <citation type="submission" date="2023-05" db="EMBL/GenBank/DDBJ databases">
        <authorList>
            <person name="Schelkunov M.I."/>
        </authorList>
    </citation>
    <scope>NUCLEOTIDE SEQUENCE</scope>
    <source>
        <strain evidence="3">Hsosn_3</strain>
        <tissue evidence="3">Leaf</tissue>
    </source>
</reference>
<gene>
    <name evidence="3" type="ORF">POM88_004592</name>
</gene>
<dbReference type="GO" id="GO:0005524">
    <property type="term" value="F:ATP binding"/>
    <property type="evidence" value="ECO:0007669"/>
    <property type="project" value="InterPro"/>
</dbReference>
<dbReference type="AlphaFoldDB" id="A0AAD8NDL5"/>
<dbReference type="InterPro" id="IPR000719">
    <property type="entry name" value="Prot_kinase_dom"/>
</dbReference>
<keyword evidence="1" id="KW-0812">Transmembrane</keyword>
<feature type="transmembrane region" description="Helical" evidence="1">
    <location>
        <begin position="95"/>
        <end position="114"/>
    </location>
</feature>
<dbReference type="Gene3D" id="3.30.200.20">
    <property type="entry name" value="Phosphorylase Kinase, domain 1"/>
    <property type="match status" value="1"/>
</dbReference>
<keyword evidence="1" id="KW-1133">Transmembrane helix</keyword>
<keyword evidence="3" id="KW-0418">Kinase</keyword>
<sequence length="475" mass="53462">MKQKKSNSDDILSLLLMCIAAFAIFVKVSNADELLESKNVITFSTAALDNRKALNIEKVYRRALLQNIGNREAVDASSPDNNSAHQDQRTSNWKFIKRIPIVLGLAFFFLLAYIGNRKAVQTTKDKEILKILTQSPPPPSFPPMKDVEEVKQVEEKPTDLNFFVEEEERFKMSDLLEAQANLQGHGLCSSLYKVTLKNNAILAVKRLKQSPVSFDEYSAIMRKIGKLRHPNILPLVGYGFTVEARLLIYKFQHKGSLLALLERYTEGKKDFPWTSRLSIAVGIARGLNYIYQRGEDEQVIPHGNIKLSNILLDDDEMPLISEHGCSKLMDPKKSCLLNANGHTAPEKTFSEQSDVFSFGVILLELLTGKIVEKSGLDLPKWVRAMVREEWTGEVFDKEIAKIAKHAFPLLNISLKCVAHLPQDRPTIAEVLEKIEEVANVHDDLSPASTTSIESNPSCLLHSVVPEEWETPRSIQ</sequence>
<dbReference type="SUPFAM" id="SSF56112">
    <property type="entry name" value="Protein kinase-like (PK-like)"/>
    <property type="match status" value="1"/>
</dbReference>
<dbReference type="PROSITE" id="PS50011">
    <property type="entry name" value="PROTEIN_KINASE_DOM"/>
    <property type="match status" value="1"/>
</dbReference>
<evidence type="ECO:0000313" key="3">
    <source>
        <dbReference type="EMBL" id="KAK1404987.1"/>
    </source>
</evidence>
<name>A0AAD8NDL5_9APIA</name>
<organism evidence="3 4">
    <name type="scientific">Heracleum sosnowskyi</name>
    <dbReference type="NCBI Taxonomy" id="360622"/>
    <lineage>
        <taxon>Eukaryota</taxon>
        <taxon>Viridiplantae</taxon>
        <taxon>Streptophyta</taxon>
        <taxon>Embryophyta</taxon>
        <taxon>Tracheophyta</taxon>
        <taxon>Spermatophyta</taxon>
        <taxon>Magnoliopsida</taxon>
        <taxon>eudicotyledons</taxon>
        <taxon>Gunneridae</taxon>
        <taxon>Pentapetalae</taxon>
        <taxon>asterids</taxon>
        <taxon>campanulids</taxon>
        <taxon>Apiales</taxon>
        <taxon>Apiaceae</taxon>
        <taxon>Apioideae</taxon>
        <taxon>apioid superclade</taxon>
        <taxon>Tordylieae</taxon>
        <taxon>Tordyliinae</taxon>
        <taxon>Heracleum</taxon>
    </lineage>
</organism>
<dbReference type="InterPro" id="IPR046959">
    <property type="entry name" value="PRK1-6/SRF4-like"/>
</dbReference>
<keyword evidence="3" id="KW-0808">Transferase</keyword>
<accession>A0AAD8NDL5</accession>
<dbReference type="InterPro" id="IPR011009">
    <property type="entry name" value="Kinase-like_dom_sf"/>
</dbReference>
<proteinExistence type="predicted"/>
<evidence type="ECO:0000259" key="2">
    <source>
        <dbReference type="PROSITE" id="PS50011"/>
    </source>
</evidence>
<keyword evidence="1" id="KW-0472">Membrane</keyword>